<evidence type="ECO:0000256" key="2">
    <source>
        <dbReference type="ARBA" id="ARBA00022679"/>
    </source>
</evidence>
<feature type="region of interest" description="Disordered" evidence="7">
    <location>
        <begin position="66"/>
        <end position="100"/>
    </location>
</feature>
<keyword evidence="8" id="KW-0812">Transmembrane</keyword>
<evidence type="ECO:0000256" key="1">
    <source>
        <dbReference type="ARBA" id="ARBA00004752"/>
    </source>
</evidence>
<feature type="active site" description="Proton donor/acceptor" evidence="6">
    <location>
        <position position="188"/>
    </location>
</feature>
<evidence type="ECO:0000256" key="6">
    <source>
        <dbReference type="PROSITE-ProRule" id="PRU01373"/>
    </source>
</evidence>
<keyword evidence="2" id="KW-0808">Transferase</keyword>
<dbReference type="Gene3D" id="2.40.440.10">
    <property type="entry name" value="L,D-transpeptidase catalytic domain-like"/>
    <property type="match status" value="1"/>
</dbReference>
<dbReference type="GO" id="GO:0071555">
    <property type="term" value="P:cell wall organization"/>
    <property type="evidence" value="ECO:0007669"/>
    <property type="project" value="UniProtKB-UniRule"/>
</dbReference>
<protein>
    <submittedName>
        <fullName evidence="10">ErfK family cell surface protein</fullName>
    </submittedName>
</protein>
<feature type="active site" description="Nucleophile" evidence="6">
    <location>
        <position position="215"/>
    </location>
</feature>
<evidence type="ECO:0000313" key="11">
    <source>
        <dbReference type="Proteomes" id="UP000051461"/>
    </source>
</evidence>
<proteinExistence type="predicted"/>
<dbReference type="PATRIC" id="fig|1423726.3.peg.2281"/>
<evidence type="ECO:0000256" key="5">
    <source>
        <dbReference type="ARBA" id="ARBA00023316"/>
    </source>
</evidence>
<feature type="compositionally biased region" description="Low complexity" evidence="7">
    <location>
        <begin position="79"/>
        <end position="95"/>
    </location>
</feature>
<dbReference type="AlphaFoldDB" id="A0A0R1H1K9"/>
<evidence type="ECO:0000313" key="10">
    <source>
        <dbReference type="EMBL" id="KRK39881.1"/>
    </source>
</evidence>
<dbReference type="InterPro" id="IPR005490">
    <property type="entry name" value="LD_TPept_cat_dom"/>
</dbReference>
<reference evidence="10 11" key="1">
    <citation type="journal article" date="2015" name="Genome Announc.">
        <title>Expanding the biotechnology potential of lactobacilli through comparative genomics of 213 strains and associated genera.</title>
        <authorList>
            <person name="Sun Z."/>
            <person name="Harris H.M."/>
            <person name="McCann A."/>
            <person name="Guo C."/>
            <person name="Argimon S."/>
            <person name="Zhang W."/>
            <person name="Yang X."/>
            <person name="Jeffery I.B."/>
            <person name="Cooney J.C."/>
            <person name="Kagawa T.F."/>
            <person name="Liu W."/>
            <person name="Song Y."/>
            <person name="Salvetti E."/>
            <person name="Wrobel A."/>
            <person name="Rasinkangas P."/>
            <person name="Parkhill J."/>
            <person name="Rea M.C."/>
            <person name="O'Sullivan O."/>
            <person name="Ritari J."/>
            <person name="Douillard F.P."/>
            <person name="Paul Ross R."/>
            <person name="Yang R."/>
            <person name="Briner A.E."/>
            <person name="Felis G.E."/>
            <person name="de Vos W.M."/>
            <person name="Barrangou R."/>
            <person name="Klaenhammer T.R."/>
            <person name="Caufield P.W."/>
            <person name="Cui Y."/>
            <person name="Zhang H."/>
            <person name="O'Toole P.W."/>
        </authorList>
    </citation>
    <scope>NUCLEOTIDE SEQUENCE [LARGE SCALE GENOMIC DNA]</scope>
    <source>
        <strain evidence="10 11">DSM 20003</strain>
    </source>
</reference>
<evidence type="ECO:0000256" key="7">
    <source>
        <dbReference type="SAM" id="MobiDB-lite"/>
    </source>
</evidence>
<dbReference type="GO" id="GO:0016740">
    <property type="term" value="F:transferase activity"/>
    <property type="evidence" value="ECO:0007669"/>
    <property type="project" value="UniProtKB-KW"/>
</dbReference>
<dbReference type="UniPathway" id="UPA00219"/>
<evidence type="ECO:0000256" key="3">
    <source>
        <dbReference type="ARBA" id="ARBA00022960"/>
    </source>
</evidence>
<evidence type="ECO:0000256" key="8">
    <source>
        <dbReference type="SAM" id="Phobius"/>
    </source>
</evidence>
<evidence type="ECO:0000259" key="9">
    <source>
        <dbReference type="PROSITE" id="PS52029"/>
    </source>
</evidence>
<feature type="domain" description="L,D-TPase catalytic" evidence="9">
    <location>
        <begin position="118"/>
        <end position="239"/>
    </location>
</feature>
<dbReference type="RefSeq" id="WP_057904073.1">
    <property type="nucleotide sequence ID" value="NZ_AZDA01000033.1"/>
</dbReference>
<feature type="transmembrane region" description="Helical" evidence="8">
    <location>
        <begin position="31"/>
        <end position="52"/>
    </location>
</feature>
<dbReference type="OrthoDB" id="177750at2"/>
<dbReference type="Pfam" id="PF03734">
    <property type="entry name" value="YkuD"/>
    <property type="match status" value="1"/>
</dbReference>
<gene>
    <name evidence="10" type="ORF">FC07_GL002196</name>
</gene>
<name>A0A0R1H1K9_9LACO</name>
<accession>A0A0R1H1K9</accession>
<dbReference type="GO" id="GO:0018104">
    <property type="term" value="P:peptidoglycan-protein cross-linking"/>
    <property type="evidence" value="ECO:0007669"/>
    <property type="project" value="TreeGrafter"/>
</dbReference>
<dbReference type="InterPro" id="IPR050979">
    <property type="entry name" value="LD-transpeptidase"/>
</dbReference>
<evidence type="ECO:0000256" key="4">
    <source>
        <dbReference type="ARBA" id="ARBA00022984"/>
    </source>
</evidence>
<keyword evidence="3 6" id="KW-0133">Cell shape</keyword>
<keyword evidence="8" id="KW-1133">Transmembrane helix</keyword>
<sequence length="239" mass="26897">MAKLLEFLKSCQQLVHFLRTHRLKPKYRRRFIALLVVFGVFLFGVVKTVHVISQWGAPTTAVAEQKSTKADTAKKASTKPKQTTTSKKTATATKPKTVDWTKPSESKAYPDVSQYKYLELQVNLKRQRVYVKSGQQVLYTMYASSGMNNTTPKGTYKIGSRGYSFYNPTEKMGAHYWTAFIGTTYLFHSVPTDQDGHYIASEAVYLGKRPSSHGCVRLSIPDAKWINEKIPTGTKVVIG</sequence>
<dbReference type="GO" id="GO:0005576">
    <property type="term" value="C:extracellular region"/>
    <property type="evidence" value="ECO:0007669"/>
    <property type="project" value="TreeGrafter"/>
</dbReference>
<dbReference type="PANTHER" id="PTHR30582">
    <property type="entry name" value="L,D-TRANSPEPTIDASE"/>
    <property type="match status" value="1"/>
</dbReference>
<dbReference type="Proteomes" id="UP000051461">
    <property type="component" value="Unassembled WGS sequence"/>
</dbReference>
<dbReference type="SUPFAM" id="SSF141523">
    <property type="entry name" value="L,D-transpeptidase catalytic domain-like"/>
    <property type="match status" value="1"/>
</dbReference>
<dbReference type="GO" id="GO:0071972">
    <property type="term" value="F:peptidoglycan L,D-transpeptidase activity"/>
    <property type="evidence" value="ECO:0007669"/>
    <property type="project" value="TreeGrafter"/>
</dbReference>
<comment type="caution">
    <text evidence="10">The sequence shown here is derived from an EMBL/GenBank/DDBJ whole genome shotgun (WGS) entry which is preliminary data.</text>
</comment>
<keyword evidence="4 6" id="KW-0573">Peptidoglycan synthesis</keyword>
<keyword evidence="11" id="KW-1185">Reference proteome</keyword>
<keyword evidence="5 6" id="KW-0961">Cell wall biogenesis/degradation</keyword>
<dbReference type="PROSITE" id="PS52029">
    <property type="entry name" value="LD_TPASE"/>
    <property type="match status" value="1"/>
</dbReference>
<keyword evidence="8" id="KW-0472">Membrane</keyword>
<dbReference type="EMBL" id="AZDA01000033">
    <property type="protein sequence ID" value="KRK39881.1"/>
    <property type="molecule type" value="Genomic_DNA"/>
</dbReference>
<dbReference type="CDD" id="cd16913">
    <property type="entry name" value="YkuD_like"/>
    <property type="match status" value="1"/>
</dbReference>
<comment type="pathway">
    <text evidence="1 6">Cell wall biogenesis; peptidoglycan biosynthesis.</text>
</comment>
<organism evidence="10 11">
    <name type="scientific">Loigolactobacillus bifermentans DSM 20003</name>
    <dbReference type="NCBI Taxonomy" id="1423726"/>
    <lineage>
        <taxon>Bacteria</taxon>
        <taxon>Bacillati</taxon>
        <taxon>Bacillota</taxon>
        <taxon>Bacilli</taxon>
        <taxon>Lactobacillales</taxon>
        <taxon>Lactobacillaceae</taxon>
        <taxon>Loigolactobacillus</taxon>
    </lineage>
</organism>
<dbReference type="InterPro" id="IPR038063">
    <property type="entry name" value="Transpep_catalytic_dom"/>
</dbReference>
<dbReference type="PANTHER" id="PTHR30582:SF2">
    <property type="entry name" value="L,D-TRANSPEPTIDASE YCIB-RELATED"/>
    <property type="match status" value="1"/>
</dbReference>
<dbReference type="GO" id="GO:0008360">
    <property type="term" value="P:regulation of cell shape"/>
    <property type="evidence" value="ECO:0007669"/>
    <property type="project" value="UniProtKB-UniRule"/>
</dbReference>